<dbReference type="InterPro" id="IPR000182">
    <property type="entry name" value="GNAT_dom"/>
</dbReference>
<gene>
    <name evidence="2" type="ORF">BLTE_11140</name>
</gene>
<evidence type="ECO:0000313" key="3">
    <source>
        <dbReference type="Proteomes" id="UP000266934"/>
    </source>
</evidence>
<dbReference type="PANTHER" id="PTHR43451">
    <property type="entry name" value="ACETYLTRANSFERASE (GNAT) FAMILY PROTEIN"/>
    <property type="match status" value="1"/>
</dbReference>
<dbReference type="GO" id="GO:0016747">
    <property type="term" value="F:acyltransferase activity, transferring groups other than amino-acyl groups"/>
    <property type="evidence" value="ECO:0007669"/>
    <property type="project" value="InterPro"/>
</dbReference>
<dbReference type="KEGG" id="blag:BLTE_11140"/>
<dbReference type="Proteomes" id="UP000266934">
    <property type="component" value="Chromosome"/>
</dbReference>
<dbReference type="Pfam" id="PF13673">
    <property type="entry name" value="Acetyltransf_10"/>
    <property type="match status" value="1"/>
</dbReference>
<feature type="domain" description="N-acetyltransferase" evidence="1">
    <location>
        <begin position="8"/>
        <end position="159"/>
    </location>
</feature>
<reference evidence="2 3" key="1">
    <citation type="submission" date="2018-08" db="EMBL/GenBank/DDBJ databases">
        <title>Complete genome sequencing of Blastochloris tepida GI.</title>
        <authorList>
            <person name="Tsukatani Y."/>
            <person name="Mori H."/>
        </authorList>
    </citation>
    <scope>NUCLEOTIDE SEQUENCE [LARGE SCALE GENOMIC DNA]</scope>
    <source>
        <strain evidence="2 3">GI</strain>
    </source>
</reference>
<dbReference type="InterPro" id="IPR052564">
    <property type="entry name" value="N-acetyltrans/Recomb-assoc"/>
</dbReference>
<evidence type="ECO:0000313" key="2">
    <source>
        <dbReference type="EMBL" id="BBF92429.1"/>
    </source>
</evidence>
<organism evidence="2 3">
    <name type="scientific">Blastochloris tepida</name>
    <dbReference type="NCBI Taxonomy" id="2233851"/>
    <lineage>
        <taxon>Bacteria</taxon>
        <taxon>Pseudomonadati</taxon>
        <taxon>Pseudomonadota</taxon>
        <taxon>Alphaproteobacteria</taxon>
        <taxon>Hyphomicrobiales</taxon>
        <taxon>Blastochloridaceae</taxon>
        <taxon>Blastochloris</taxon>
    </lineage>
</organism>
<dbReference type="RefSeq" id="WP_126398320.1">
    <property type="nucleotide sequence ID" value="NZ_AP018907.1"/>
</dbReference>
<dbReference type="PROSITE" id="PS51186">
    <property type="entry name" value="GNAT"/>
    <property type="match status" value="1"/>
</dbReference>
<keyword evidence="3" id="KW-1185">Reference proteome</keyword>
<dbReference type="SUPFAM" id="SSF55729">
    <property type="entry name" value="Acyl-CoA N-acyltransferases (Nat)"/>
    <property type="match status" value="1"/>
</dbReference>
<evidence type="ECO:0000259" key="1">
    <source>
        <dbReference type="PROSITE" id="PS51186"/>
    </source>
</evidence>
<accession>A0A348FYP6</accession>
<protein>
    <submittedName>
        <fullName evidence="2">GCN5 family acetyltransferase</fullName>
    </submittedName>
</protein>
<sequence length="159" mass="16922">MGQSKPTIALRPYLPADAPALTALFEASVAELAAEDYSDAQLAAWIAALDEADLAARLADQLALVATVGGEIAGFAALEGNRAIDMLYVHPEMARQGVATALIDALEKLAAARGAKALEVEASDTAEPFFRYRGYSPERRNTKVLGDEWLGNTTMKKTL</sequence>
<dbReference type="InterPro" id="IPR016181">
    <property type="entry name" value="Acyl_CoA_acyltransferase"/>
</dbReference>
<dbReference type="AlphaFoldDB" id="A0A348FYP6"/>
<name>A0A348FYP6_9HYPH</name>
<dbReference type="OrthoDB" id="9789081at2"/>
<dbReference type="PANTHER" id="PTHR43451:SF1">
    <property type="entry name" value="ACETYLTRANSFERASE"/>
    <property type="match status" value="1"/>
</dbReference>
<keyword evidence="2" id="KW-0808">Transferase</keyword>
<proteinExistence type="predicted"/>
<dbReference type="EMBL" id="AP018907">
    <property type="protein sequence ID" value="BBF92429.1"/>
    <property type="molecule type" value="Genomic_DNA"/>
</dbReference>
<dbReference type="Gene3D" id="3.40.630.30">
    <property type="match status" value="1"/>
</dbReference>
<dbReference type="CDD" id="cd04301">
    <property type="entry name" value="NAT_SF"/>
    <property type="match status" value="1"/>
</dbReference>